<keyword evidence="2" id="KW-1185">Reference proteome</keyword>
<evidence type="ECO:0000313" key="1">
    <source>
        <dbReference type="EMBL" id="KAG9221603.1"/>
    </source>
</evidence>
<evidence type="ECO:0000313" key="2">
    <source>
        <dbReference type="Proteomes" id="UP000824881"/>
    </source>
</evidence>
<organism evidence="1 2">
    <name type="scientific">Pleurotus cornucopiae</name>
    <name type="common">Cornucopia mushroom</name>
    <dbReference type="NCBI Taxonomy" id="5321"/>
    <lineage>
        <taxon>Eukaryota</taxon>
        <taxon>Fungi</taxon>
        <taxon>Dikarya</taxon>
        <taxon>Basidiomycota</taxon>
        <taxon>Agaricomycotina</taxon>
        <taxon>Agaricomycetes</taxon>
        <taxon>Agaricomycetidae</taxon>
        <taxon>Agaricales</taxon>
        <taxon>Pleurotineae</taxon>
        <taxon>Pleurotaceae</taxon>
        <taxon>Pleurotus</taxon>
    </lineage>
</organism>
<name>A0ACB7ITQ1_PLECO</name>
<gene>
    <name evidence="1" type="ORF">CCMSSC00406_0007242</name>
</gene>
<accession>A0ACB7ITQ1</accession>
<comment type="caution">
    <text evidence="1">The sequence shown here is derived from an EMBL/GenBank/DDBJ whole genome shotgun (WGS) entry which is preliminary data.</text>
</comment>
<sequence length="929" mass="100783">MIKSQEFFKDPRTGKLNIIVSLSTGSYGPFRPFAFTANDNTLRSWSGPVVLSGIPNIGLGYIDSFPVFFNNQYHLFTKAESNGQKHVEHAVSSSLTGPYSFVQTGDFAGWGQAEGPCVTVLPNGQFRLFADGFNSGKYIYSDSADLYNCALTMPSQTLADAAHVVQYPAQTAQHHVQLTSALQDASTSTRQRETKTPRGRSNMRAERPARSDDEIKFNVGVPKPRPTRRKRPAPLQSDSRLREERYHSNESPPGYEEAISTPCVSGCPSTVTLVTPSAHHTQPAGPSTLAISTTQTAQPSAHPSASSRPGSPHPPGSPGSETESERSLEIINGPDEDIERREEGTQHPLASGSHPYSQGSFSNSTQVDILTNGQPGRPKDAKSKRRNNTLSPLRILFPMKAPATTQDVIHSAHPSPNSPYSDLRGTASPFRSTTSLKASLSTLSLGRFTSADCSAQKDRKLFSFKGKQRAKAEETPIETETESRDEWEIIHVGHKPTAVDTAVNNPTPSLMTTVEQMRTCPHTEVHAPPRPINQEAQTEVLKPQLTPASPAPSTTRSNFSRDEKVREMFMTLNARRPLANHPPTPRSPSPVPEPQVITGPIVTTVRTRKHPSEPSSPKMETSTIISTPAPHNEYAELQRALDTPLPATPIAESSYFGHVPRSSSRPSSERSVSRRPSPRPSITADQGQIYANDLQSSQALTTSQDSDTFIGSRPTTPAFAVVSTSEPMSPNSLMRHHYPGRPLPRPPASRTPRVVDSAYAPPFGFAVDVSKEPVCPEGLLIDFDDEATESQVNKSGRASVQPESVPSTPASSSFTMSTTSTPTVSPPVSPVDTIIPTPEEPALRGNQVHNQIHMDATIHPEYTDLDVLVDGLDPNAREGENYDVRALASPSDNGASVAHYTVLTGAPSCLRVCWPSTHRVRSPLQVQSL</sequence>
<dbReference type="Proteomes" id="UP000824881">
    <property type="component" value="Unassembled WGS sequence"/>
</dbReference>
<proteinExistence type="predicted"/>
<reference evidence="1 2" key="1">
    <citation type="journal article" date="2021" name="Appl. Environ. Microbiol.">
        <title>Genetic linkage and physical mapping for an oyster mushroom Pleurotus cornucopiae and QTL analysis for the trait cap color.</title>
        <authorList>
            <person name="Zhang Y."/>
            <person name="Gao W."/>
            <person name="Sonnenberg A."/>
            <person name="Chen Q."/>
            <person name="Zhang J."/>
            <person name="Huang C."/>
        </authorList>
    </citation>
    <scope>NUCLEOTIDE SEQUENCE [LARGE SCALE GENOMIC DNA]</scope>
    <source>
        <strain evidence="1">CCMSSC00406</strain>
    </source>
</reference>
<dbReference type="EMBL" id="WQMT02000006">
    <property type="protein sequence ID" value="KAG9221603.1"/>
    <property type="molecule type" value="Genomic_DNA"/>
</dbReference>
<protein>
    <submittedName>
        <fullName evidence="1">Uncharacterized protein</fullName>
    </submittedName>
</protein>